<organism evidence="2 5">
    <name type="scientific">Flavobacterium pectinovorum</name>
    <dbReference type="NCBI Taxonomy" id="29533"/>
    <lineage>
        <taxon>Bacteria</taxon>
        <taxon>Pseudomonadati</taxon>
        <taxon>Bacteroidota</taxon>
        <taxon>Flavobacteriia</taxon>
        <taxon>Flavobacteriales</taxon>
        <taxon>Flavobacteriaceae</taxon>
        <taxon>Flavobacterium</taxon>
    </lineage>
</organism>
<name>A0AB36NZA2_9FLAO</name>
<proteinExistence type="predicted"/>
<accession>A0AB36NZA2</accession>
<sequence>MKTIIYVAVSANGLILLTSEGNYQIPVELFQDCIGLAHQTGNMVIGLNTYRLFSSNPNALEAFKGVEIAVLSANCKEELEGVTVLKNIDAVMEFYKTKGYSKIFVAGGTYTYQSFLKEGHADEFYITYLPILTVSGALLVSQIPADKILEVKENKLIAQNILQLHFTTK</sequence>
<comment type="caution">
    <text evidence="2">The sequence shown here is derived from an EMBL/GenBank/DDBJ whole genome shotgun (WGS) entry which is preliminary data.</text>
</comment>
<evidence type="ECO:0000259" key="1">
    <source>
        <dbReference type="Pfam" id="PF00186"/>
    </source>
</evidence>
<dbReference type="Pfam" id="PF00186">
    <property type="entry name" value="DHFR_1"/>
    <property type="match status" value="1"/>
</dbReference>
<evidence type="ECO:0000313" key="5">
    <source>
        <dbReference type="Proteomes" id="UP000198431"/>
    </source>
</evidence>
<keyword evidence="4" id="KW-1185">Reference proteome</keyword>
<dbReference type="GO" id="GO:0046654">
    <property type="term" value="P:tetrahydrofolate biosynthetic process"/>
    <property type="evidence" value="ECO:0007669"/>
    <property type="project" value="InterPro"/>
</dbReference>
<dbReference type="EMBL" id="MUHB01000012">
    <property type="protein sequence ID" value="OXB03768.1"/>
    <property type="molecule type" value="Genomic_DNA"/>
</dbReference>
<dbReference type="InterPro" id="IPR001796">
    <property type="entry name" value="DHFR_dom"/>
</dbReference>
<evidence type="ECO:0000313" key="2">
    <source>
        <dbReference type="EMBL" id="OXB03768.1"/>
    </source>
</evidence>
<dbReference type="GO" id="GO:0004146">
    <property type="term" value="F:dihydrofolate reductase activity"/>
    <property type="evidence" value="ECO:0007669"/>
    <property type="project" value="InterPro"/>
</dbReference>
<evidence type="ECO:0000313" key="4">
    <source>
        <dbReference type="Proteomes" id="UP000184216"/>
    </source>
</evidence>
<dbReference type="SUPFAM" id="SSF53597">
    <property type="entry name" value="Dihydrofolate reductase-like"/>
    <property type="match status" value="1"/>
</dbReference>
<reference evidence="3 4" key="2">
    <citation type="submission" date="2016-11" db="EMBL/GenBank/DDBJ databases">
        <authorList>
            <person name="Varghese N."/>
            <person name="Submissions S."/>
        </authorList>
    </citation>
    <scope>NUCLEOTIDE SEQUENCE [LARGE SCALE GENOMIC DNA]</scope>
    <source>
        <strain evidence="3 4">DSM 6368</strain>
    </source>
</reference>
<dbReference type="AlphaFoldDB" id="A0AB36NZA2"/>
<evidence type="ECO:0000313" key="3">
    <source>
        <dbReference type="EMBL" id="SHL66982.1"/>
    </source>
</evidence>
<gene>
    <name evidence="2" type="ORF">B0A72_14810</name>
    <name evidence="3" type="ORF">SAMN05444387_1192</name>
</gene>
<dbReference type="Proteomes" id="UP000184216">
    <property type="component" value="Unassembled WGS sequence"/>
</dbReference>
<protein>
    <submittedName>
        <fullName evidence="3">Dihydrofolate reductase</fullName>
    </submittedName>
</protein>
<dbReference type="Gene3D" id="3.40.430.10">
    <property type="entry name" value="Dihydrofolate Reductase, subunit A"/>
    <property type="match status" value="1"/>
</dbReference>
<feature type="domain" description="DHFR" evidence="1">
    <location>
        <begin position="24"/>
        <end position="149"/>
    </location>
</feature>
<dbReference type="Proteomes" id="UP000198431">
    <property type="component" value="Unassembled WGS sequence"/>
</dbReference>
<dbReference type="EMBL" id="FRBX01000001">
    <property type="protein sequence ID" value="SHL66982.1"/>
    <property type="molecule type" value="Genomic_DNA"/>
</dbReference>
<dbReference type="InterPro" id="IPR024072">
    <property type="entry name" value="DHFR-like_dom_sf"/>
</dbReference>
<dbReference type="RefSeq" id="WP_073394117.1">
    <property type="nucleotide sequence ID" value="NZ_FRBX01000001.1"/>
</dbReference>
<reference evidence="2 5" key="1">
    <citation type="submission" date="2016-11" db="EMBL/GenBank/DDBJ databases">
        <title>Whole genomes of Flavobacteriaceae.</title>
        <authorList>
            <person name="Stine C."/>
            <person name="Li C."/>
            <person name="Tadesse D."/>
        </authorList>
    </citation>
    <scope>NUCLEOTIDE SEQUENCE [LARGE SCALE GENOMIC DNA]</scope>
    <source>
        <strain evidence="2 5">ATCC 19366</strain>
    </source>
</reference>